<feature type="signal peptide" evidence="1">
    <location>
        <begin position="1"/>
        <end position="18"/>
    </location>
</feature>
<evidence type="ECO:0000259" key="2">
    <source>
        <dbReference type="PROSITE" id="PS50206"/>
    </source>
</evidence>
<dbReference type="Pfam" id="PF00581">
    <property type="entry name" value="Rhodanese"/>
    <property type="match status" value="1"/>
</dbReference>
<reference evidence="3 4" key="1">
    <citation type="submission" date="2020-08" db="EMBL/GenBank/DDBJ databases">
        <title>Description of novel Flavobacterium F-380 isolate.</title>
        <authorList>
            <person name="Saticioglu I.B."/>
            <person name="Duman M."/>
            <person name="Altun S."/>
        </authorList>
    </citation>
    <scope>NUCLEOTIDE SEQUENCE [LARGE SCALE GENOMIC DNA]</scope>
    <source>
        <strain evidence="3 4">F-380</strain>
    </source>
</reference>
<gene>
    <name evidence="3" type="ORF">H8R23_11925</name>
</gene>
<dbReference type="SUPFAM" id="SSF52821">
    <property type="entry name" value="Rhodanese/Cell cycle control phosphatase"/>
    <property type="match status" value="1"/>
</dbReference>
<keyword evidence="4" id="KW-1185">Reference proteome</keyword>
<dbReference type="PANTHER" id="PTHR43031:SF1">
    <property type="entry name" value="PYRIDINE NUCLEOTIDE-DISULPHIDE OXIDOREDUCTASE"/>
    <property type="match status" value="1"/>
</dbReference>
<dbReference type="RefSeq" id="WP_187010616.1">
    <property type="nucleotide sequence ID" value="NZ_JACRUI010000004.1"/>
</dbReference>
<keyword evidence="1" id="KW-0732">Signal</keyword>
<dbReference type="InterPro" id="IPR001763">
    <property type="entry name" value="Rhodanese-like_dom"/>
</dbReference>
<protein>
    <submittedName>
        <fullName evidence="3">Rhodanese-like domain-containing protein</fullName>
    </submittedName>
</protein>
<evidence type="ECO:0000313" key="3">
    <source>
        <dbReference type="EMBL" id="MBC5842116.1"/>
    </source>
</evidence>
<dbReference type="PROSITE" id="PS50206">
    <property type="entry name" value="RHODANESE_3"/>
    <property type="match status" value="1"/>
</dbReference>
<comment type="caution">
    <text evidence="3">The sequence shown here is derived from an EMBL/GenBank/DDBJ whole genome shotgun (WGS) entry which is preliminary data.</text>
</comment>
<dbReference type="InterPro" id="IPR050229">
    <property type="entry name" value="GlpE_sulfurtransferase"/>
</dbReference>
<organism evidence="3 4">
    <name type="scientific">Flavobacterium kayseriense</name>
    <dbReference type="NCBI Taxonomy" id="2764714"/>
    <lineage>
        <taxon>Bacteria</taxon>
        <taxon>Pseudomonadati</taxon>
        <taxon>Bacteroidota</taxon>
        <taxon>Flavobacteriia</taxon>
        <taxon>Flavobacteriales</taxon>
        <taxon>Flavobacteriaceae</taxon>
        <taxon>Flavobacterium</taxon>
    </lineage>
</organism>
<dbReference type="NCBIfam" id="NF045521">
    <property type="entry name" value="rhoda_near_glyco"/>
    <property type="match status" value="1"/>
</dbReference>
<feature type="chain" id="PRO_5046895588" evidence="1">
    <location>
        <begin position="19"/>
        <end position="164"/>
    </location>
</feature>
<dbReference type="Proteomes" id="UP000629963">
    <property type="component" value="Unassembled WGS sequence"/>
</dbReference>
<evidence type="ECO:0000256" key="1">
    <source>
        <dbReference type="SAM" id="SignalP"/>
    </source>
</evidence>
<name>A0ABR7J9E7_9FLAO</name>
<dbReference type="InterPro" id="IPR036873">
    <property type="entry name" value="Rhodanese-like_dom_sf"/>
</dbReference>
<proteinExistence type="predicted"/>
<evidence type="ECO:0000313" key="4">
    <source>
        <dbReference type="Proteomes" id="UP000629963"/>
    </source>
</evidence>
<dbReference type="CDD" id="cd00158">
    <property type="entry name" value="RHOD"/>
    <property type="match status" value="1"/>
</dbReference>
<accession>A0ABR7J9E7</accession>
<dbReference type="SMART" id="SM00450">
    <property type="entry name" value="RHOD"/>
    <property type="match status" value="1"/>
</dbReference>
<sequence>MKIQITLIVLLLTTFVQAQNTIAQELDRLNNKTVPYISVQELQAKPEMVVLDAREPKEFNTSHIKNAIFVGYSKFDKTKVTKKVNSKNTPIAVYCSIGVRSEKIAEKLQKMGYKNVYNLYGGIFEYKNANGTVYNNQKKATDSVHTYNKRWSQYLDKGIKVYEN</sequence>
<dbReference type="EMBL" id="JACRUJ010000004">
    <property type="protein sequence ID" value="MBC5842116.1"/>
    <property type="molecule type" value="Genomic_DNA"/>
</dbReference>
<dbReference type="Gene3D" id="3.40.250.10">
    <property type="entry name" value="Rhodanese-like domain"/>
    <property type="match status" value="1"/>
</dbReference>
<dbReference type="PANTHER" id="PTHR43031">
    <property type="entry name" value="FAD-DEPENDENT OXIDOREDUCTASE"/>
    <property type="match status" value="1"/>
</dbReference>
<feature type="domain" description="Rhodanese" evidence="2">
    <location>
        <begin position="44"/>
        <end position="135"/>
    </location>
</feature>